<feature type="coiled-coil region" evidence="6">
    <location>
        <begin position="480"/>
        <end position="507"/>
    </location>
</feature>
<feature type="domain" description="DNA methylase N-4/N-6" evidence="7">
    <location>
        <begin position="111"/>
        <end position="456"/>
    </location>
</feature>
<dbReference type="InterPro" id="IPR002941">
    <property type="entry name" value="DNA_methylase_N4/N6"/>
</dbReference>
<dbReference type="Pfam" id="PF01555">
    <property type="entry name" value="N6_N4_Mtase"/>
    <property type="match status" value="1"/>
</dbReference>
<evidence type="ECO:0000256" key="3">
    <source>
        <dbReference type="ARBA" id="ARBA00022679"/>
    </source>
</evidence>
<gene>
    <name evidence="8" type="ORF">GCM10022410_24250</name>
</gene>
<dbReference type="RefSeq" id="WP_344913632.1">
    <property type="nucleotide sequence ID" value="NZ_BAABDL010000136.1"/>
</dbReference>
<evidence type="ECO:0000313" key="9">
    <source>
        <dbReference type="Proteomes" id="UP001501734"/>
    </source>
</evidence>
<keyword evidence="2" id="KW-0489">Methyltransferase</keyword>
<keyword evidence="9" id="KW-1185">Reference proteome</keyword>
<evidence type="ECO:0000256" key="5">
    <source>
        <dbReference type="ARBA" id="ARBA00022747"/>
    </source>
</evidence>
<keyword evidence="5" id="KW-0680">Restriction system</keyword>
<protein>
    <submittedName>
        <fullName evidence="8">Site-specific DNA-methyltransferase</fullName>
    </submittedName>
</protein>
<dbReference type="InterPro" id="IPR029063">
    <property type="entry name" value="SAM-dependent_MTases_sf"/>
</dbReference>
<dbReference type="SUPFAM" id="SSF53335">
    <property type="entry name" value="S-adenosyl-L-methionine-dependent methyltransferases"/>
    <property type="match status" value="1"/>
</dbReference>
<evidence type="ECO:0000313" key="8">
    <source>
        <dbReference type="EMBL" id="GAA4079099.1"/>
    </source>
</evidence>
<dbReference type="Gene3D" id="3.40.50.150">
    <property type="entry name" value="Vaccinia Virus protein VP39"/>
    <property type="match status" value="1"/>
</dbReference>
<dbReference type="InterPro" id="IPR002295">
    <property type="entry name" value="N4/N6-MTase_EcoPI_Mod-like"/>
</dbReference>
<sequence length="653" mass="75621">MSHLNGESLNIENKNIEKLVELFPEVNTDGKVDFEKLKQILGEYVDDSDERYRFVWNGKGEALRLSQTPSTGTLRPAKEESKNWDETENLYIEGDNLEVLKLLQKSYFNKVKMIYIDPPYNTGGDFVYKDNFKDNIQNYKKITGQVDSEGNATTTNREYSGRYHTDWLNMMYSRLRLARNLLKDDGVIFISIDDNEVTNLKKVCDEIFGEINFITQITVLCNPRGRSQDKYFATNHEYILVYSKSELPVGAFSIAKDESQIEKEYPEIDNKNNKYRLLELRNTHRDFGKHNRPNLYFPIYYHPESHRLSLENKQGYIAIYPIWNDGYKGCWTWDRKKVANDIEHLEVRKVNENWKVYRKNYAEGSVKMLKTIFTENSYFTDRGQAAISDLFDTRFKIFESPKSVSLIKQLIQTSSDNNDIILDFFAGSSTTAHAVMNLNIKDGGNRKFIMIQLPEETDEGSEASKAGYETIAELGKERIRRAGEKVKAELKEKYDSASEEEQKVMKHPDELDIGFKLFKLDSSNIKEWNPGKYENVQEAIEDALTPYVPSRTEEDVVYEMMLKMGLDLTYPVEEIDIKGKTIYSIGYGFLMICLADNIDIAVAEKMIEIKDENNQQEFRAIFRDEGFSSDTDKTNVKETLRSAGLAEESFITL</sequence>
<dbReference type="InterPro" id="IPR002052">
    <property type="entry name" value="DNA_methylase_N6_adenine_CS"/>
</dbReference>
<evidence type="ECO:0000256" key="6">
    <source>
        <dbReference type="SAM" id="Coils"/>
    </source>
</evidence>
<dbReference type="PRINTS" id="PR00506">
    <property type="entry name" value="D21N6MTFRASE"/>
</dbReference>
<evidence type="ECO:0000256" key="4">
    <source>
        <dbReference type="ARBA" id="ARBA00022691"/>
    </source>
</evidence>
<dbReference type="PROSITE" id="PS00092">
    <property type="entry name" value="N6_MTASE"/>
    <property type="match status" value="1"/>
</dbReference>
<name>A0ABP7W1K8_9BACI</name>
<dbReference type="Proteomes" id="UP001501734">
    <property type="component" value="Unassembled WGS sequence"/>
</dbReference>
<evidence type="ECO:0000259" key="7">
    <source>
        <dbReference type="Pfam" id="PF01555"/>
    </source>
</evidence>
<keyword evidence="6" id="KW-0175">Coiled coil</keyword>
<evidence type="ECO:0000256" key="1">
    <source>
        <dbReference type="ARBA" id="ARBA00006594"/>
    </source>
</evidence>
<keyword evidence="3" id="KW-0808">Transferase</keyword>
<proteinExistence type="inferred from homology"/>
<comment type="caution">
    <text evidence="8">The sequence shown here is derived from an EMBL/GenBank/DDBJ whole genome shotgun (WGS) entry which is preliminary data.</text>
</comment>
<accession>A0ABP7W1K8</accession>
<keyword evidence="4" id="KW-0949">S-adenosyl-L-methionine</keyword>
<comment type="similarity">
    <text evidence="1">Belongs to the N(4)/N(6)-methyltransferase family.</text>
</comment>
<organism evidence="8 9">
    <name type="scientific">Amphibacillus indicireducens</name>
    <dbReference type="NCBI Taxonomy" id="1076330"/>
    <lineage>
        <taxon>Bacteria</taxon>
        <taxon>Bacillati</taxon>
        <taxon>Bacillota</taxon>
        <taxon>Bacilli</taxon>
        <taxon>Bacillales</taxon>
        <taxon>Bacillaceae</taxon>
        <taxon>Amphibacillus</taxon>
    </lineage>
</organism>
<evidence type="ECO:0000256" key="2">
    <source>
        <dbReference type="ARBA" id="ARBA00022603"/>
    </source>
</evidence>
<reference evidence="9" key="1">
    <citation type="journal article" date="2019" name="Int. J. Syst. Evol. Microbiol.">
        <title>The Global Catalogue of Microorganisms (GCM) 10K type strain sequencing project: providing services to taxonomists for standard genome sequencing and annotation.</title>
        <authorList>
            <consortium name="The Broad Institute Genomics Platform"/>
            <consortium name="The Broad Institute Genome Sequencing Center for Infectious Disease"/>
            <person name="Wu L."/>
            <person name="Ma J."/>
        </authorList>
    </citation>
    <scope>NUCLEOTIDE SEQUENCE [LARGE SCALE GENOMIC DNA]</scope>
    <source>
        <strain evidence="9">JCM 17250</strain>
    </source>
</reference>
<dbReference type="PIRSF" id="PIRSF015855">
    <property type="entry name" value="TypeIII_Mtase_mKpnI"/>
    <property type="match status" value="1"/>
</dbReference>
<dbReference type="EMBL" id="BAABDL010000136">
    <property type="protein sequence ID" value="GAA4079099.1"/>
    <property type="molecule type" value="Genomic_DNA"/>
</dbReference>